<name>A0A941GX33_9CHRO</name>
<dbReference type="Gene3D" id="3.40.50.1010">
    <property type="entry name" value="5'-nuclease"/>
    <property type="match status" value="1"/>
</dbReference>
<reference evidence="2" key="1">
    <citation type="submission" date="2021-02" db="EMBL/GenBank/DDBJ databases">
        <title>Metagenome analyses of Stigonema ocellatum DSM 106950, Chlorogloea purpurea SAG 13.99 and Gomphosphaeria aponina DSM 107014.</title>
        <authorList>
            <person name="Marter P."/>
            <person name="Huang S."/>
        </authorList>
    </citation>
    <scope>NUCLEOTIDE SEQUENCE</scope>
    <source>
        <strain evidence="2">JP213</strain>
    </source>
</reference>
<dbReference type="SUPFAM" id="SSF88723">
    <property type="entry name" value="PIN domain-like"/>
    <property type="match status" value="1"/>
</dbReference>
<dbReference type="InterPro" id="IPR002716">
    <property type="entry name" value="PIN_dom"/>
</dbReference>
<comment type="caution">
    <text evidence="2">The sequence shown here is derived from an EMBL/GenBank/DDBJ whole genome shotgun (WGS) entry which is preliminary data.</text>
</comment>
<evidence type="ECO:0000313" key="3">
    <source>
        <dbReference type="Proteomes" id="UP000767446"/>
    </source>
</evidence>
<dbReference type="CDD" id="cd18692">
    <property type="entry name" value="PIN_VapC-like"/>
    <property type="match status" value="1"/>
</dbReference>
<dbReference type="EMBL" id="JADQBC010000075">
    <property type="protein sequence ID" value="MBR8828546.1"/>
    <property type="molecule type" value="Genomic_DNA"/>
</dbReference>
<evidence type="ECO:0000259" key="1">
    <source>
        <dbReference type="Pfam" id="PF01850"/>
    </source>
</evidence>
<dbReference type="InterPro" id="IPR029060">
    <property type="entry name" value="PIN-like_dom_sf"/>
</dbReference>
<evidence type="ECO:0000313" key="2">
    <source>
        <dbReference type="EMBL" id="MBR8828546.1"/>
    </source>
</evidence>
<dbReference type="Pfam" id="PF01850">
    <property type="entry name" value="PIN"/>
    <property type="match status" value="1"/>
</dbReference>
<feature type="domain" description="PIN" evidence="1">
    <location>
        <begin position="12"/>
        <end position="127"/>
    </location>
</feature>
<protein>
    <submittedName>
        <fullName evidence="2">PIN domain-containing protein</fullName>
    </submittedName>
</protein>
<dbReference type="Proteomes" id="UP000767446">
    <property type="component" value="Unassembled WGS sequence"/>
</dbReference>
<dbReference type="AlphaFoldDB" id="A0A941GX33"/>
<proteinExistence type="predicted"/>
<sequence length="148" mass="16893">MSDKLENQEQCFVDSNIWLYALIKSGETDEKHSKAKSLISAKEEVIAVSTQVINEVCVNLLRKSIFSEEQIQALIASFYKKYKVIDNNQEVLLQASNLRKKYIFSFWDSLIVASSLQADARILFSEDMQDGLIVSEKLEIINPLKSKN</sequence>
<organism evidence="2 3">
    <name type="scientific">Gomphosphaeria aponina SAG 52.96 = DSM 107014</name>
    <dbReference type="NCBI Taxonomy" id="1521640"/>
    <lineage>
        <taxon>Bacteria</taxon>
        <taxon>Bacillati</taxon>
        <taxon>Cyanobacteriota</taxon>
        <taxon>Cyanophyceae</taxon>
        <taxon>Oscillatoriophycideae</taxon>
        <taxon>Chroococcales</taxon>
        <taxon>Gomphosphaeriaceae</taxon>
        <taxon>Gomphosphaeria</taxon>
    </lineage>
</organism>
<gene>
    <name evidence="2" type="ORF">DSM107014_11720</name>
</gene>
<accession>A0A941GX33</accession>